<name>A0ABP9HP16_9ACTN</name>
<evidence type="ECO:0000313" key="2">
    <source>
        <dbReference type="EMBL" id="GAA4974756.1"/>
    </source>
</evidence>
<keyword evidence="3" id="KW-1185">Reference proteome</keyword>
<keyword evidence="1" id="KW-0812">Transmembrane</keyword>
<reference evidence="3" key="1">
    <citation type="journal article" date="2019" name="Int. J. Syst. Evol. Microbiol.">
        <title>The Global Catalogue of Microorganisms (GCM) 10K type strain sequencing project: providing services to taxonomists for standard genome sequencing and annotation.</title>
        <authorList>
            <consortium name="The Broad Institute Genomics Platform"/>
            <consortium name="The Broad Institute Genome Sequencing Center for Infectious Disease"/>
            <person name="Wu L."/>
            <person name="Ma J."/>
        </authorList>
    </citation>
    <scope>NUCLEOTIDE SEQUENCE [LARGE SCALE GENOMIC DNA]</scope>
    <source>
        <strain evidence="3">JCM 17986</strain>
    </source>
</reference>
<feature type="transmembrane region" description="Helical" evidence="1">
    <location>
        <begin position="7"/>
        <end position="27"/>
    </location>
</feature>
<protein>
    <submittedName>
        <fullName evidence="2">Uncharacterized protein</fullName>
    </submittedName>
</protein>
<proteinExistence type="predicted"/>
<sequence>MKKLLETAGFVLAVIGLGGIVHHFFGWFRLWTVLHHIPFLHGTVLLWSNIVLVVIGAALMVASDSVGDRTDHPRPSIP</sequence>
<keyword evidence="1" id="KW-1133">Transmembrane helix</keyword>
<comment type="caution">
    <text evidence="2">The sequence shown here is derived from an EMBL/GenBank/DDBJ whole genome shotgun (WGS) entry which is preliminary data.</text>
</comment>
<feature type="transmembrane region" description="Helical" evidence="1">
    <location>
        <begin position="39"/>
        <end position="62"/>
    </location>
</feature>
<dbReference type="Proteomes" id="UP001500466">
    <property type="component" value="Unassembled WGS sequence"/>
</dbReference>
<dbReference type="RefSeq" id="WP_345677583.1">
    <property type="nucleotide sequence ID" value="NZ_BAABHS010000016.1"/>
</dbReference>
<dbReference type="EMBL" id="BAABHS010000016">
    <property type="protein sequence ID" value="GAA4974756.1"/>
    <property type="molecule type" value="Genomic_DNA"/>
</dbReference>
<keyword evidence="1" id="KW-0472">Membrane</keyword>
<organism evidence="2 3">
    <name type="scientific">Yinghuangia aomiensis</name>
    <dbReference type="NCBI Taxonomy" id="676205"/>
    <lineage>
        <taxon>Bacteria</taxon>
        <taxon>Bacillati</taxon>
        <taxon>Actinomycetota</taxon>
        <taxon>Actinomycetes</taxon>
        <taxon>Kitasatosporales</taxon>
        <taxon>Streptomycetaceae</taxon>
        <taxon>Yinghuangia</taxon>
    </lineage>
</organism>
<evidence type="ECO:0000313" key="3">
    <source>
        <dbReference type="Proteomes" id="UP001500466"/>
    </source>
</evidence>
<gene>
    <name evidence="2" type="ORF">GCM10023205_46880</name>
</gene>
<accession>A0ABP9HP16</accession>
<evidence type="ECO:0000256" key="1">
    <source>
        <dbReference type="SAM" id="Phobius"/>
    </source>
</evidence>